<evidence type="ECO:0000313" key="2">
    <source>
        <dbReference type="EMBL" id="MPC28288.1"/>
    </source>
</evidence>
<accession>A0A5B7E3E4</accession>
<evidence type="ECO:0000256" key="1">
    <source>
        <dbReference type="SAM" id="MobiDB-lite"/>
    </source>
</evidence>
<proteinExistence type="predicted"/>
<feature type="compositionally biased region" description="Polar residues" evidence="1">
    <location>
        <begin position="20"/>
        <end position="46"/>
    </location>
</feature>
<sequence length="113" mass="12209">MKGRRLSLDRNVDRIGVLSKKSQCHSSQPASQPGQQLSWETLNGHSQPALLDGPHCPSCFTSLGLEGMNSTHQPLILPHRSSSSTSLGLEKAEQHTPATHPSHTTPHPPLPQV</sequence>
<dbReference type="AlphaFoldDB" id="A0A5B7E3E4"/>
<organism evidence="2 3">
    <name type="scientific">Portunus trituberculatus</name>
    <name type="common">Swimming crab</name>
    <name type="synonym">Neptunus trituberculatus</name>
    <dbReference type="NCBI Taxonomy" id="210409"/>
    <lineage>
        <taxon>Eukaryota</taxon>
        <taxon>Metazoa</taxon>
        <taxon>Ecdysozoa</taxon>
        <taxon>Arthropoda</taxon>
        <taxon>Crustacea</taxon>
        <taxon>Multicrustacea</taxon>
        <taxon>Malacostraca</taxon>
        <taxon>Eumalacostraca</taxon>
        <taxon>Eucarida</taxon>
        <taxon>Decapoda</taxon>
        <taxon>Pleocyemata</taxon>
        <taxon>Brachyura</taxon>
        <taxon>Eubrachyura</taxon>
        <taxon>Portunoidea</taxon>
        <taxon>Portunidae</taxon>
        <taxon>Portuninae</taxon>
        <taxon>Portunus</taxon>
    </lineage>
</organism>
<reference evidence="2 3" key="1">
    <citation type="submission" date="2019-05" db="EMBL/GenBank/DDBJ databases">
        <title>Another draft genome of Portunus trituberculatus and its Hox gene families provides insights of decapod evolution.</title>
        <authorList>
            <person name="Jeong J.-H."/>
            <person name="Song I."/>
            <person name="Kim S."/>
            <person name="Choi T."/>
            <person name="Kim D."/>
            <person name="Ryu S."/>
            <person name="Kim W."/>
        </authorList>
    </citation>
    <scope>NUCLEOTIDE SEQUENCE [LARGE SCALE GENOMIC DNA]</scope>
    <source>
        <tissue evidence="2">Muscle</tissue>
    </source>
</reference>
<feature type="region of interest" description="Disordered" evidence="1">
    <location>
        <begin position="63"/>
        <end position="113"/>
    </location>
</feature>
<feature type="compositionally biased region" description="Basic and acidic residues" evidence="1">
    <location>
        <begin position="1"/>
        <end position="13"/>
    </location>
</feature>
<dbReference type="Proteomes" id="UP000324222">
    <property type="component" value="Unassembled WGS sequence"/>
</dbReference>
<dbReference type="EMBL" id="VSRR010001886">
    <property type="protein sequence ID" value="MPC28288.1"/>
    <property type="molecule type" value="Genomic_DNA"/>
</dbReference>
<feature type="compositionally biased region" description="Low complexity" evidence="1">
    <location>
        <begin position="95"/>
        <end position="105"/>
    </location>
</feature>
<evidence type="ECO:0000313" key="3">
    <source>
        <dbReference type="Proteomes" id="UP000324222"/>
    </source>
</evidence>
<comment type="caution">
    <text evidence="2">The sequence shown here is derived from an EMBL/GenBank/DDBJ whole genome shotgun (WGS) entry which is preliminary data.</text>
</comment>
<keyword evidence="3" id="KW-1185">Reference proteome</keyword>
<protein>
    <submittedName>
        <fullName evidence="2">Uncharacterized protein</fullName>
    </submittedName>
</protein>
<name>A0A5B7E3E4_PORTR</name>
<feature type="region of interest" description="Disordered" evidence="1">
    <location>
        <begin position="1"/>
        <end position="48"/>
    </location>
</feature>
<gene>
    <name evidence="2" type="ORF">E2C01_021489</name>
</gene>